<dbReference type="STRING" id="1461693.ATO10_04462"/>
<evidence type="ECO:0000256" key="1">
    <source>
        <dbReference type="ARBA" id="ARBA00022723"/>
    </source>
</evidence>
<dbReference type="AlphaFoldDB" id="A0A058ZNS0"/>
<evidence type="ECO:0000256" key="2">
    <source>
        <dbReference type="ARBA" id="ARBA00022801"/>
    </source>
</evidence>
<organism evidence="4 5">
    <name type="scientific">Actibacterium atlanticum</name>
    <dbReference type="NCBI Taxonomy" id="1461693"/>
    <lineage>
        <taxon>Bacteria</taxon>
        <taxon>Pseudomonadati</taxon>
        <taxon>Pseudomonadota</taxon>
        <taxon>Alphaproteobacteria</taxon>
        <taxon>Rhodobacterales</taxon>
        <taxon>Roseobacteraceae</taxon>
        <taxon>Actibacterium</taxon>
    </lineage>
</organism>
<dbReference type="eggNOG" id="COG3769">
    <property type="taxonomic scope" value="Bacteria"/>
</dbReference>
<keyword evidence="3" id="KW-0460">Magnesium</keyword>
<dbReference type="PANTHER" id="PTHR10000">
    <property type="entry name" value="PHOSPHOSERINE PHOSPHATASE"/>
    <property type="match status" value="1"/>
</dbReference>
<dbReference type="GO" id="GO:0000287">
    <property type="term" value="F:magnesium ion binding"/>
    <property type="evidence" value="ECO:0007669"/>
    <property type="project" value="TreeGrafter"/>
</dbReference>
<protein>
    <submittedName>
        <fullName evidence="4">Mannosyl-3-phosphoglycerate phosphatase</fullName>
        <ecNumber evidence="4">3.1.3.70</ecNumber>
    </submittedName>
</protein>
<dbReference type="PATRIC" id="fig|1461693.3.peg.911"/>
<dbReference type="GO" id="GO:0005829">
    <property type="term" value="C:cytosol"/>
    <property type="evidence" value="ECO:0007669"/>
    <property type="project" value="TreeGrafter"/>
</dbReference>
<dbReference type="Pfam" id="PF08282">
    <property type="entry name" value="Hydrolase_3"/>
    <property type="match status" value="2"/>
</dbReference>
<dbReference type="EMBL" id="AQQY01000002">
    <property type="protein sequence ID" value="KCV82832.1"/>
    <property type="molecule type" value="Genomic_DNA"/>
</dbReference>
<comment type="caution">
    <text evidence="4">The sequence shown here is derived from an EMBL/GenBank/DDBJ whole genome shotgun (WGS) entry which is preliminary data.</text>
</comment>
<gene>
    <name evidence="4" type="ORF">ATO10_04462</name>
</gene>
<dbReference type="SUPFAM" id="SSF56784">
    <property type="entry name" value="HAD-like"/>
    <property type="match status" value="1"/>
</dbReference>
<name>A0A058ZNS0_9RHOB</name>
<dbReference type="InterPro" id="IPR023214">
    <property type="entry name" value="HAD_sf"/>
</dbReference>
<dbReference type="NCBIfam" id="TIGR01486">
    <property type="entry name" value="HAD-SF-IIB-MPGP"/>
    <property type="match status" value="1"/>
</dbReference>
<dbReference type="SFLD" id="SFLDG01142">
    <property type="entry name" value="C2.B.2:_Mannosyl-3-phosphoglyc"/>
    <property type="match status" value="1"/>
</dbReference>
<dbReference type="SFLD" id="SFLDG01140">
    <property type="entry name" value="C2.B:_Phosphomannomutase_and_P"/>
    <property type="match status" value="1"/>
</dbReference>
<proteinExistence type="predicted"/>
<reference evidence="4 5" key="1">
    <citation type="submission" date="2013-04" db="EMBL/GenBank/DDBJ databases">
        <title>Shimia sp. 22II-S11-Z10 Genome Sequencing.</title>
        <authorList>
            <person name="Lai Q."/>
            <person name="Li G."/>
            <person name="Shao Z."/>
        </authorList>
    </citation>
    <scope>NUCLEOTIDE SEQUENCE [LARGE SCALE GENOMIC DNA]</scope>
    <source>
        <strain evidence="5">22II-S11-Z10</strain>
    </source>
</reference>
<evidence type="ECO:0000313" key="5">
    <source>
        <dbReference type="Proteomes" id="UP000024836"/>
    </source>
</evidence>
<keyword evidence="1" id="KW-0479">Metal-binding</keyword>
<evidence type="ECO:0000256" key="3">
    <source>
        <dbReference type="ARBA" id="ARBA00022842"/>
    </source>
</evidence>
<evidence type="ECO:0000313" key="4">
    <source>
        <dbReference type="EMBL" id="KCV82832.1"/>
    </source>
</evidence>
<accession>A0A058ZNS0</accession>
<dbReference type="GO" id="GO:0051479">
    <property type="term" value="P:mannosylglycerate biosynthetic process"/>
    <property type="evidence" value="ECO:0007669"/>
    <property type="project" value="InterPro"/>
</dbReference>
<dbReference type="Gene3D" id="3.40.50.1000">
    <property type="entry name" value="HAD superfamily/HAD-like"/>
    <property type="match status" value="1"/>
</dbReference>
<dbReference type="Gene3D" id="3.30.980.20">
    <property type="entry name" value="Putative mannosyl-3-phosphoglycerate phosphatase, domain 2"/>
    <property type="match status" value="1"/>
</dbReference>
<dbReference type="InterPro" id="IPR036412">
    <property type="entry name" value="HAD-like_sf"/>
</dbReference>
<dbReference type="GO" id="GO:0050531">
    <property type="term" value="F:mannosyl-3-phosphoglycerate phosphatase activity"/>
    <property type="evidence" value="ECO:0007669"/>
    <property type="project" value="UniProtKB-EC"/>
</dbReference>
<keyword evidence="2 4" id="KW-0378">Hydrolase</keyword>
<dbReference type="PANTHER" id="PTHR10000:SF8">
    <property type="entry name" value="HAD SUPERFAMILY HYDROLASE-LIKE, TYPE 3"/>
    <property type="match status" value="1"/>
</dbReference>
<dbReference type="EC" id="3.1.3.70" evidence="4"/>
<dbReference type="Proteomes" id="UP000024836">
    <property type="component" value="Unassembled WGS sequence"/>
</dbReference>
<keyword evidence="5" id="KW-1185">Reference proteome</keyword>
<dbReference type="SFLD" id="SFLDS00003">
    <property type="entry name" value="Haloacid_Dehalogenase"/>
    <property type="match status" value="1"/>
</dbReference>
<dbReference type="InterPro" id="IPR006381">
    <property type="entry name" value="HAD-SF-IIB-MPGP"/>
</dbReference>
<sequence length="262" mass="28094">MIVFTDLDGTLLDHDSYSHAAALPALNKLRALQVPVVLASSKTAAEIAVLRHELDFDHVPAIVENGAGVLPAGTEAPQQSTDYTKLRTALARLPIDLRSGYQGFGDWGDEGVAHHTGLPMEQAKLATQRQFSEPGLWTGPEHLKQEFLDALAQSGIAAREGGRFLTLSFGGTKAAQMGAILAQYETPFSVALGDAPNDVEMLETADLGVVIANPHRAPLPQLAQETQGKILRTELAGPSGWNQAMLEIIAQRHLEERIPTNG</sequence>